<reference evidence="2" key="1">
    <citation type="submission" date="2017-06" db="EMBL/GenBank/DDBJ databases">
        <title>Genome analysis of Fimbriiglobus ruber SP5, the first member of the order Planctomycetales with confirmed chitinolytic capability.</title>
        <authorList>
            <person name="Ravin N.V."/>
            <person name="Rakitin A.L."/>
            <person name="Ivanova A.A."/>
            <person name="Beletsky A.V."/>
            <person name="Kulichevskaya I.S."/>
            <person name="Mardanov A.V."/>
            <person name="Dedysh S.N."/>
        </authorList>
    </citation>
    <scope>NUCLEOTIDE SEQUENCE [LARGE SCALE GENOMIC DNA]</scope>
    <source>
        <strain evidence="2">SP5</strain>
    </source>
</reference>
<sequence length="153" mass="16803">MYLTGHTQWDIANSPDVGVTQSVISEDLKAIRAEWVKEARTAYGRRVAQEMAKLDRVEAEAWRAWERSQADAVTIDVEDVPAVAGDNAPPLPGTPISRKVKKAGRDGSAEFLRIVGYCVEKRVELVGLLGMADKVKELSEKLAELTAKRAGKK</sequence>
<gene>
    <name evidence="1" type="ORF">FRUB_10305</name>
</gene>
<evidence type="ECO:0000313" key="1">
    <source>
        <dbReference type="EMBL" id="OWK34334.1"/>
    </source>
</evidence>
<proteinExistence type="predicted"/>
<comment type="caution">
    <text evidence="1">The sequence shown here is derived from an EMBL/GenBank/DDBJ whole genome shotgun (WGS) entry which is preliminary data.</text>
</comment>
<name>A0A225D3W8_9BACT</name>
<accession>A0A225D3W8</accession>
<organism evidence="1 2">
    <name type="scientific">Fimbriiglobus ruber</name>
    <dbReference type="NCBI Taxonomy" id="1908690"/>
    <lineage>
        <taxon>Bacteria</taxon>
        <taxon>Pseudomonadati</taxon>
        <taxon>Planctomycetota</taxon>
        <taxon>Planctomycetia</taxon>
        <taxon>Gemmatales</taxon>
        <taxon>Gemmataceae</taxon>
        <taxon>Fimbriiglobus</taxon>
    </lineage>
</organism>
<protein>
    <submittedName>
        <fullName evidence="1">Uncharacterized protein</fullName>
    </submittedName>
</protein>
<evidence type="ECO:0000313" key="2">
    <source>
        <dbReference type="Proteomes" id="UP000214646"/>
    </source>
</evidence>
<dbReference type="AlphaFoldDB" id="A0A225D3W8"/>
<keyword evidence="2" id="KW-1185">Reference proteome</keyword>
<dbReference type="EMBL" id="NIDE01000020">
    <property type="protein sequence ID" value="OWK34334.1"/>
    <property type="molecule type" value="Genomic_DNA"/>
</dbReference>
<dbReference type="Proteomes" id="UP000214646">
    <property type="component" value="Unassembled WGS sequence"/>
</dbReference>